<evidence type="ECO:0000259" key="3">
    <source>
        <dbReference type="PROSITE" id="PS50195"/>
    </source>
</evidence>
<feature type="region of interest" description="Disordered" evidence="2">
    <location>
        <begin position="561"/>
        <end position="588"/>
    </location>
</feature>
<dbReference type="InterPro" id="IPR028662">
    <property type="entry name" value="SNX8/Mvp1"/>
</dbReference>
<dbReference type="Pfam" id="PF00787">
    <property type="entry name" value="PX"/>
    <property type="match status" value="1"/>
</dbReference>
<comment type="subcellular location">
    <subcellularLocation>
        <location evidence="1">Membrane</location>
        <topology evidence="1">Peripheral membrane protein</topology>
        <orientation evidence="1">Cytoplasmic side</orientation>
    </subcellularLocation>
</comment>
<accession>A0A498MBM9</accession>
<evidence type="ECO:0000313" key="4">
    <source>
        <dbReference type="EMBL" id="RXN18518.1"/>
    </source>
</evidence>
<dbReference type="GO" id="GO:0005829">
    <property type="term" value="C:cytosol"/>
    <property type="evidence" value="ECO:0007669"/>
    <property type="project" value="GOC"/>
</dbReference>
<feature type="domain" description="PX" evidence="3">
    <location>
        <begin position="189"/>
        <end position="303"/>
    </location>
</feature>
<reference evidence="4 5" key="1">
    <citation type="submission" date="2018-03" db="EMBL/GenBank/DDBJ databases">
        <title>Draft genome sequence of Rohu Carp (Labeo rohita).</title>
        <authorList>
            <person name="Das P."/>
            <person name="Kushwaha B."/>
            <person name="Joshi C.G."/>
            <person name="Kumar D."/>
            <person name="Nagpure N.S."/>
            <person name="Sahoo L."/>
            <person name="Das S.P."/>
            <person name="Bit A."/>
            <person name="Patnaik S."/>
            <person name="Meher P.K."/>
            <person name="Jayasankar P."/>
            <person name="Koringa P.G."/>
            <person name="Patel N.V."/>
            <person name="Hinsu A.T."/>
            <person name="Kumar R."/>
            <person name="Pandey M."/>
            <person name="Agarwal S."/>
            <person name="Srivastava S."/>
            <person name="Singh M."/>
            <person name="Iquebal M.A."/>
            <person name="Jaiswal S."/>
            <person name="Angadi U.B."/>
            <person name="Kumar N."/>
            <person name="Raza M."/>
            <person name="Shah T.M."/>
            <person name="Rai A."/>
            <person name="Jena J.K."/>
        </authorList>
    </citation>
    <scope>NUCLEOTIDE SEQUENCE [LARGE SCALE GENOMIC DNA]</scope>
    <source>
        <strain evidence="4">DASCIFA01</strain>
        <tissue evidence="4">Testis</tissue>
    </source>
</reference>
<dbReference type="PANTHER" id="PTHR46571">
    <property type="entry name" value="SORTING NEXIN-8"/>
    <property type="match status" value="1"/>
</dbReference>
<feature type="compositionally biased region" description="Low complexity" evidence="2">
    <location>
        <begin position="561"/>
        <end position="576"/>
    </location>
</feature>
<dbReference type="CDD" id="cd07597">
    <property type="entry name" value="BAR_SNX8"/>
    <property type="match status" value="1"/>
</dbReference>
<dbReference type="GO" id="GO:0035091">
    <property type="term" value="F:phosphatidylinositol binding"/>
    <property type="evidence" value="ECO:0007669"/>
    <property type="project" value="InterPro"/>
</dbReference>
<gene>
    <name evidence="4" type="ORF">ROHU_026125</name>
</gene>
<dbReference type="PROSITE" id="PS50195">
    <property type="entry name" value="PX"/>
    <property type="match status" value="1"/>
</dbReference>
<dbReference type="CDD" id="cd06866">
    <property type="entry name" value="PX_SNX8_Mvp1p_like"/>
    <property type="match status" value="1"/>
</dbReference>
<evidence type="ECO:0000256" key="1">
    <source>
        <dbReference type="ARBA" id="ARBA00004287"/>
    </source>
</evidence>
<comment type="caution">
    <text evidence="4">The sequence shown here is derived from an EMBL/GenBank/DDBJ whole genome shotgun (WGS) entry which is preliminary data.</text>
</comment>
<dbReference type="SMART" id="SM00312">
    <property type="entry name" value="PX"/>
    <property type="match status" value="1"/>
</dbReference>
<dbReference type="InterPro" id="IPR001683">
    <property type="entry name" value="PX_dom"/>
</dbReference>
<dbReference type="GO" id="GO:0006886">
    <property type="term" value="P:intracellular protein transport"/>
    <property type="evidence" value="ECO:0007669"/>
    <property type="project" value="TreeGrafter"/>
</dbReference>
<feature type="compositionally biased region" description="Polar residues" evidence="2">
    <location>
        <begin position="12"/>
        <end position="23"/>
    </location>
</feature>
<dbReference type="Gene3D" id="3.30.1520.10">
    <property type="entry name" value="Phox-like domain"/>
    <property type="match status" value="1"/>
</dbReference>
<dbReference type="PANTHER" id="PTHR46571:SF1">
    <property type="entry name" value="SORTING NEXIN-8"/>
    <property type="match status" value="1"/>
</dbReference>
<keyword evidence="5" id="KW-1185">Reference proteome</keyword>
<evidence type="ECO:0000256" key="2">
    <source>
        <dbReference type="SAM" id="MobiDB-lite"/>
    </source>
</evidence>
<name>A0A498MBM9_LABRO</name>
<dbReference type="Proteomes" id="UP000290572">
    <property type="component" value="Unassembled WGS sequence"/>
</dbReference>
<dbReference type="EMBL" id="QBIY01012713">
    <property type="protein sequence ID" value="RXN18518.1"/>
    <property type="molecule type" value="Genomic_DNA"/>
</dbReference>
<sequence length="588" mass="67060">MAEAGRRVQPNVPRSTVSSITQTFRRENRLGRQPRVGGRGKLLNEQQEREICNMVIANNAITLRQIRDAILQDNHIFQNINTISISTIDRVLKNHQMTMKQIYKVPFERNSDRVKELRYQYVNRIMALEGHETPHILVFVDEAGFNLAKGRRRGRNIIGHRATVDVPGAKMHLGQQNPVVDGLSLKELGDSVLVEIEPRRKGLPFLKHVEYRIVSKCFQIPVQRRYSDFEVFHGLLLQKFIYRMVPSLPPKRILKGVLNSMSDREFNDSRRRGLQRFMTLVIRHPVLAGDELVNIFLSASSADVQNMLRDAYKKTGDEFLTSQMALHGKVYLPDDIHTQAATNREVIASIHNSFNKLRDVAERMAQRSRENSSDLLMFGKDLSELGSDTSDLPMTATMSKAWKTQRKSLVELSGEFGLLADKAAHQGSREEDEVVEKLNLLLEQLQSYKDLCNRHDSGVLLEHQRAFEKRSGPVATHLKYQNSTEQPESRLSQQENTIITMEMRSYFSLLCLHQETQLVFTYLPLVTSILGTFVHSQIQGHKEMGDVWGDLHPKLKDLFESANEASSRSSSQTHTSRGQKTCPVIGPT</sequence>
<dbReference type="STRING" id="84645.A0A498MBM9"/>
<dbReference type="InterPro" id="IPR036871">
    <property type="entry name" value="PX_dom_sf"/>
</dbReference>
<protein>
    <submittedName>
        <fullName evidence="4">Sorting nexin-8</fullName>
    </submittedName>
</protein>
<proteinExistence type="predicted"/>
<dbReference type="InterPro" id="IPR035704">
    <property type="entry name" value="SNX8/Mvp1_PX"/>
</dbReference>
<organism evidence="4 5">
    <name type="scientific">Labeo rohita</name>
    <name type="common">Indian major carp</name>
    <name type="synonym">Cyprinus rohita</name>
    <dbReference type="NCBI Taxonomy" id="84645"/>
    <lineage>
        <taxon>Eukaryota</taxon>
        <taxon>Metazoa</taxon>
        <taxon>Chordata</taxon>
        <taxon>Craniata</taxon>
        <taxon>Vertebrata</taxon>
        <taxon>Euteleostomi</taxon>
        <taxon>Actinopterygii</taxon>
        <taxon>Neopterygii</taxon>
        <taxon>Teleostei</taxon>
        <taxon>Ostariophysi</taxon>
        <taxon>Cypriniformes</taxon>
        <taxon>Cyprinidae</taxon>
        <taxon>Labeoninae</taxon>
        <taxon>Labeonini</taxon>
        <taxon>Labeo</taxon>
    </lineage>
</organism>
<dbReference type="AlphaFoldDB" id="A0A498MBM9"/>
<dbReference type="InterPro" id="IPR009057">
    <property type="entry name" value="Homeodomain-like_sf"/>
</dbReference>
<dbReference type="SUPFAM" id="SSF64268">
    <property type="entry name" value="PX domain"/>
    <property type="match status" value="1"/>
</dbReference>
<feature type="region of interest" description="Disordered" evidence="2">
    <location>
        <begin position="1"/>
        <end position="41"/>
    </location>
</feature>
<dbReference type="GO" id="GO:0031901">
    <property type="term" value="C:early endosome membrane"/>
    <property type="evidence" value="ECO:0007669"/>
    <property type="project" value="TreeGrafter"/>
</dbReference>
<dbReference type="SUPFAM" id="SSF46689">
    <property type="entry name" value="Homeodomain-like"/>
    <property type="match status" value="1"/>
</dbReference>
<dbReference type="GO" id="GO:0034498">
    <property type="term" value="P:early endosome to Golgi transport"/>
    <property type="evidence" value="ECO:0007669"/>
    <property type="project" value="TreeGrafter"/>
</dbReference>
<evidence type="ECO:0000313" key="5">
    <source>
        <dbReference type="Proteomes" id="UP000290572"/>
    </source>
</evidence>